<dbReference type="AlphaFoldDB" id="A0A1Q9CXK3"/>
<feature type="region of interest" description="Disordered" evidence="1">
    <location>
        <begin position="45"/>
        <end position="68"/>
    </location>
</feature>
<dbReference type="EMBL" id="LSRX01000850">
    <property type="protein sequence ID" value="OLP87651.1"/>
    <property type="molecule type" value="Genomic_DNA"/>
</dbReference>
<proteinExistence type="predicted"/>
<reference evidence="2 3" key="1">
    <citation type="submission" date="2016-02" db="EMBL/GenBank/DDBJ databases">
        <title>Genome analysis of coral dinoflagellate symbionts highlights evolutionary adaptations to a symbiotic lifestyle.</title>
        <authorList>
            <person name="Aranda M."/>
            <person name="Li Y."/>
            <person name="Liew Y.J."/>
            <person name="Baumgarten S."/>
            <person name="Simakov O."/>
            <person name="Wilson M."/>
            <person name="Piel J."/>
            <person name="Ashoor H."/>
            <person name="Bougouffa S."/>
            <person name="Bajic V.B."/>
            <person name="Ryu T."/>
            <person name="Ravasi T."/>
            <person name="Bayer T."/>
            <person name="Micklem G."/>
            <person name="Kim H."/>
            <person name="Bhak J."/>
            <person name="Lajeunesse T.C."/>
            <person name="Voolstra C.R."/>
        </authorList>
    </citation>
    <scope>NUCLEOTIDE SEQUENCE [LARGE SCALE GENOMIC DNA]</scope>
    <source>
        <strain evidence="2 3">CCMP2467</strain>
    </source>
</reference>
<name>A0A1Q9CXK3_SYMMI</name>
<evidence type="ECO:0000313" key="2">
    <source>
        <dbReference type="EMBL" id="OLP87651.1"/>
    </source>
</evidence>
<keyword evidence="3" id="KW-1185">Reference proteome</keyword>
<dbReference type="Proteomes" id="UP000186817">
    <property type="component" value="Unassembled WGS sequence"/>
</dbReference>
<accession>A0A1Q9CXK3</accession>
<gene>
    <name evidence="2" type="ORF">AK812_SmicGene31106</name>
</gene>
<protein>
    <submittedName>
        <fullName evidence="2">Uncharacterized protein</fullName>
    </submittedName>
</protein>
<evidence type="ECO:0000313" key="3">
    <source>
        <dbReference type="Proteomes" id="UP000186817"/>
    </source>
</evidence>
<comment type="caution">
    <text evidence="2">The sequence shown here is derived from an EMBL/GenBank/DDBJ whole genome shotgun (WGS) entry which is preliminary data.</text>
</comment>
<organism evidence="2 3">
    <name type="scientific">Symbiodinium microadriaticum</name>
    <name type="common">Dinoflagellate</name>
    <name type="synonym">Zooxanthella microadriatica</name>
    <dbReference type="NCBI Taxonomy" id="2951"/>
    <lineage>
        <taxon>Eukaryota</taxon>
        <taxon>Sar</taxon>
        <taxon>Alveolata</taxon>
        <taxon>Dinophyceae</taxon>
        <taxon>Suessiales</taxon>
        <taxon>Symbiodiniaceae</taxon>
        <taxon>Symbiodinium</taxon>
    </lineage>
</organism>
<sequence>MFCHEACRRLQWALEEYPSAAEADARALSRAAKARMLQEVRDFMRPEEEEPMAGEALPMSAEPDQGPAKAETKAPAVEEINLEDNTIYSLDWDEGEAGETGKEVAIRSPRFQSSGDRAFRATPAVEDLAARQRSNLKGEVLTGLFEVMGVGNQTSVARPGRTLLLSRSWASRSRYSLTCYLAAGTLGTGTQSWLGDGDKKGEIFTPVPNLYAGRLLWEGSAALALPAAAETAVRGALEMMTAKQDIRLPIPWRELTIPGRALGRALTSARRWLVQSISLGSLPSSPSMKSDK</sequence>
<evidence type="ECO:0000256" key="1">
    <source>
        <dbReference type="SAM" id="MobiDB-lite"/>
    </source>
</evidence>